<dbReference type="Proteomes" id="UP000830671">
    <property type="component" value="Chromosome 2"/>
</dbReference>
<dbReference type="KEGG" id="clup:CLUP02_02407"/>
<evidence type="ECO:0000313" key="1">
    <source>
        <dbReference type="EMBL" id="UQC76941.1"/>
    </source>
</evidence>
<keyword evidence="2" id="KW-1185">Reference proteome</keyword>
<gene>
    <name evidence="1" type="ORF">CLUP02_02407</name>
</gene>
<dbReference type="RefSeq" id="XP_049138582.1">
    <property type="nucleotide sequence ID" value="XM_049281439.1"/>
</dbReference>
<protein>
    <submittedName>
        <fullName evidence="1">Uncharacterized protein</fullName>
    </submittedName>
</protein>
<proteinExistence type="predicted"/>
<dbReference type="AlphaFoldDB" id="A0A9Q8WBC0"/>
<organism evidence="1 2">
    <name type="scientific">Colletotrichum lupini</name>
    <dbReference type="NCBI Taxonomy" id="145971"/>
    <lineage>
        <taxon>Eukaryota</taxon>
        <taxon>Fungi</taxon>
        <taxon>Dikarya</taxon>
        <taxon>Ascomycota</taxon>
        <taxon>Pezizomycotina</taxon>
        <taxon>Sordariomycetes</taxon>
        <taxon>Hypocreomycetidae</taxon>
        <taxon>Glomerellales</taxon>
        <taxon>Glomerellaceae</taxon>
        <taxon>Colletotrichum</taxon>
        <taxon>Colletotrichum acutatum species complex</taxon>
    </lineage>
</organism>
<dbReference type="GeneID" id="73336449"/>
<sequence>MAQCSVAAPCLVPVPLFLVHPGSCQLFTSPQSIRSSHPEASSKQVRTTEKYFLLSFASDTIRCDCEPRPCAAAARISLYPDRLLARKTASLLCTRWTHRVCRSDLTARSPRTLRPCAPAVCRVARCCALPEVDD</sequence>
<dbReference type="EMBL" id="CP019474">
    <property type="protein sequence ID" value="UQC76941.1"/>
    <property type="molecule type" value="Genomic_DNA"/>
</dbReference>
<accession>A0A9Q8WBC0</accession>
<reference evidence="1" key="1">
    <citation type="journal article" date="2021" name="Mol. Plant Microbe Interact.">
        <title>Complete Genome Sequence of the Plant-Pathogenic Fungus Colletotrichum lupini.</title>
        <authorList>
            <person name="Baroncelli R."/>
            <person name="Pensec F."/>
            <person name="Da Lio D."/>
            <person name="Boufleur T."/>
            <person name="Vicente I."/>
            <person name="Sarrocco S."/>
            <person name="Picot A."/>
            <person name="Baraldi E."/>
            <person name="Sukno S."/>
            <person name="Thon M."/>
            <person name="Le Floch G."/>
        </authorList>
    </citation>
    <scope>NUCLEOTIDE SEQUENCE</scope>
    <source>
        <strain evidence="1">IMI 504893</strain>
    </source>
</reference>
<evidence type="ECO:0000313" key="2">
    <source>
        <dbReference type="Proteomes" id="UP000830671"/>
    </source>
</evidence>
<name>A0A9Q8WBC0_9PEZI</name>